<feature type="compositionally biased region" description="Pro residues" evidence="8">
    <location>
        <begin position="250"/>
        <end position="259"/>
    </location>
</feature>
<keyword evidence="7" id="KW-0539">Nucleus</keyword>
<comment type="similarity">
    <text evidence="2">Belongs to the EAF family.</text>
</comment>
<dbReference type="InterPro" id="IPR019194">
    <property type="entry name" value="Tscrpt_elong_fac_Eaf_N"/>
</dbReference>
<accession>A0ABR3F7K3</accession>
<evidence type="ECO:0000256" key="4">
    <source>
        <dbReference type="ARBA" id="ARBA00023015"/>
    </source>
</evidence>
<evidence type="ECO:0000256" key="3">
    <source>
        <dbReference type="ARBA" id="ARBA00022553"/>
    </source>
</evidence>
<feature type="compositionally biased region" description="Acidic residues" evidence="8">
    <location>
        <begin position="435"/>
        <end position="478"/>
    </location>
</feature>
<protein>
    <recommendedName>
        <fullName evidence="9">Transcription elongation factor Eaf N-terminal domain-containing protein</fullName>
    </recommendedName>
</protein>
<organism evidence="10 11">
    <name type="scientific">Marasmius crinis-equi</name>
    <dbReference type="NCBI Taxonomy" id="585013"/>
    <lineage>
        <taxon>Eukaryota</taxon>
        <taxon>Fungi</taxon>
        <taxon>Dikarya</taxon>
        <taxon>Basidiomycota</taxon>
        <taxon>Agaricomycotina</taxon>
        <taxon>Agaricomycetes</taxon>
        <taxon>Agaricomycetidae</taxon>
        <taxon>Agaricales</taxon>
        <taxon>Marasmiineae</taxon>
        <taxon>Marasmiaceae</taxon>
        <taxon>Marasmius</taxon>
    </lineage>
</organism>
<evidence type="ECO:0000256" key="6">
    <source>
        <dbReference type="ARBA" id="ARBA00023163"/>
    </source>
</evidence>
<feature type="compositionally biased region" description="Pro residues" evidence="8">
    <location>
        <begin position="219"/>
        <end position="233"/>
    </location>
</feature>
<keyword evidence="3" id="KW-0597">Phosphoprotein</keyword>
<feature type="domain" description="Transcription elongation factor Eaf N-terminal" evidence="9">
    <location>
        <begin position="71"/>
        <end position="150"/>
    </location>
</feature>
<dbReference type="PRINTS" id="PR01217">
    <property type="entry name" value="PRICHEXTENSN"/>
</dbReference>
<feature type="region of interest" description="Disordered" evidence="8">
    <location>
        <begin position="155"/>
        <end position="374"/>
    </location>
</feature>
<feature type="region of interest" description="Disordered" evidence="8">
    <location>
        <begin position="95"/>
        <end position="114"/>
    </location>
</feature>
<feature type="compositionally biased region" description="Pro residues" evidence="8">
    <location>
        <begin position="364"/>
        <end position="373"/>
    </location>
</feature>
<feature type="compositionally biased region" description="Low complexity" evidence="8">
    <location>
        <begin position="311"/>
        <end position="321"/>
    </location>
</feature>
<evidence type="ECO:0000313" key="11">
    <source>
        <dbReference type="Proteomes" id="UP001465976"/>
    </source>
</evidence>
<evidence type="ECO:0000256" key="8">
    <source>
        <dbReference type="SAM" id="MobiDB-lite"/>
    </source>
</evidence>
<dbReference type="Pfam" id="PF09816">
    <property type="entry name" value="EAF"/>
    <property type="match status" value="1"/>
</dbReference>
<keyword evidence="5" id="KW-0010">Activator</keyword>
<feature type="compositionally biased region" description="Acidic residues" evidence="8">
    <location>
        <begin position="395"/>
        <end position="405"/>
    </location>
</feature>
<feature type="compositionally biased region" description="Acidic residues" evidence="8">
    <location>
        <begin position="516"/>
        <end position="531"/>
    </location>
</feature>
<keyword evidence="6" id="KW-0804">Transcription</keyword>
<comment type="caution">
    <text evidence="10">The sequence shown here is derived from an EMBL/GenBank/DDBJ whole genome shotgun (WGS) entry which is preliminary data.</text>
</comment>
<evidence type="ECO:0000256" key="1">
    <source>
        <dbReference type="ARBA" id="ARBA00004123"/>
    </source>
</evidence>
<comment type="subcellular location">
    <subcellularLocation>
        <location evidence="1">Nucleus</location>
    </subcellularLocation>
</comment>
<proteinExistence type="inferred from homology"/>
<reference evidence="10 11" key="1">
    <citation type="submission" date="2024-02" db="EMBL/GenBank/DDBJ databases">
        <title>A draft genome for the cacao thread blight pathogen Marasmius crinis-equi.</title>
        <authorList>
            <person name="Cohen S.P."/>
            <person name="Baruah I.K."/>
            <person name="Amoako-Attah I."/>
            <person name="Bukari Y."/>
            <person name="Meinhardt L.W."/>
            <person name="Bailey B.A."/>
        </authorList>
    </citation>
    <scope>NUCLEOTIDE SEQUENCE [LARGE SCALE GENOMIC DNA]</scope>
    <source>
        <strain evidence="10 11">GH-76</strain>
    </source>
</reference>
<keyword evidence="4" id="KW-0805">Transcription regulation</keyword>
<evidence type="ECO:0000256" key="7">
    <source>
        <dbReference type="ARBA" id="ARBA00023242"/>
    </source>
</evidence>
<evidence type="ECO:0000256" key="2">
    <source>
        <dbReference type="ARBA" id="ARBA00007798"/>
    </source>
</evidence>
<dbReference type="PANTHER" id="PTHR15970:SF2">
    <property type="entry name" value="ELL-ASSOCIATED FACTOR EAF"/>
    <property type="match status" value="1"/>
</dbReference>
<feature type="region of interest" description="Disordered" evidence="8">
    <location>
        <begin position="387"/>
        <end position="531"/>
    </location>
</feature>
<feature type="compositionally biased region" description="Pro residues" evidence="8">
    <location>
        <begin position="326"/>
        <end position="336"/>
    </location>
</feature>
<evidence type="ECO:0000259" key="9">
    <source>
        <dbReference type="Pfam" id="PF09816"/>
    </source>
</evidence>
<sequence length="531" mass="56992">MASTTWTPAPGRHKVNIGTSLTRALKARKGNAPPPKQNKLPDRDFYALRCRSSSPSRRLSNMLMNLLPADNFKPSSIDPTKSGNMEVKRNKDNPNSSIIVEHPAQPSGSHVYKGREDPAKEWACVLIFDEETGTYTLEKIDSFVALEHVEKRAESLTQAAPSPLPSASERTPRGVVEEQDPGVDSDFAEILPEELVVRQSKQDVDSEEDIPIQQTVSSRPPPPPPGPSRPSKPMPTKARPKPAVESLPAKPKPPAPAPSNKPAASPNKPKKAPKRSTPEFSDGEEKVVDFAPAKSKRARPSAPAPPPAPQPAITKPAAQPKRPQPRKQPSPPPPRPRAALELPGSGGSFLPPAPVAASSSSRQPPAPSIPPALPAAQLIVEEPVVAPIPIQVPSDSEEDDDDWDEVPAAPPAPAGVSHSITMIEETPGQDHMDQDQDNENEGGEEIDMDEFADLMNQELEEDGGNIELPVEDQEDDDFNIFPDSPEPQHQDLPMPLPSAGAGPISLNAYVGGGGVVDEEEDYSSSDESDED</sequence>
<dbReference type="Proteomes" id="UP001465976">
    <property type="component" value="Unassembled WGS sequence"/>
</dbReference>
<feature type="compositionally biased region" description="Acidic residues" evidence="8">
    <location>
        <begin position="177"/>
        <end position="187"/>
    </location>
</feature>
<evidence type="ECO:0000313" key="10">
    <source>
        <dbReference type="EMBL" id="KAL0571125.1"/>
    </source>
</evidence>
<dbReference type="PANTHER" id="PTHR15970">
    <property type="entry name" value="ELL-ASSOCIATED FACTOR EAF"/>
    <property type="match status" value="1"/>
</dbReference>
<evidence type="ECO:0000256" key="5">
    <source>
        <dbReference type="ARBA" id="ARBA00023159"/>
    </source>
</evidence>
<keyword evidence="11" id="KW-1185">Reference proteome</keyword>
<name>A0ABR3F7K3_9AGAR</name>
<dbReference type="InterPro" id="IPR027093">
    <property type="entry name" value="EAF_fam"/>
</dbReference>
<gene>
    <name evidence="10" type="ORF">V5O48_010833</name>
</gene>
<dbReference type="EMBL" id="JBAHYK010000817">
    <property type="protein sequence ID" value="KAL0571125.1"/>
    <property type="molecule type" value="Genomic_DNA"/>
</dbReference>